<accession>A0A0R1H8J3</accession>
<dbReference type="OrthoDB" id="9796880at2"/>
<evidence type="ECO:0000256" key="6">
    <source>
        <dbReference type="ARBA" id="ARBA00060707"/>
    </source>
</evidence>
<keyword evidence="1" id="KW-0001">2Fe-2S</keyword>
<evidence type="ECO:0000259" key="7">
    <source>
        <dbReference type="PROSITE" id="PS51085"/>
    </source>
</evidence>
<dbReference type="Gene3D" id="1.10.150.120">
    <property type="entry name" value="[2Fe-2S]-binding domain"/>
    <property type="match status" value="1"/>
</dbReference>
<sequence>MKQTIAFTLNGEAVSCDVDVRQSLIEVLRDEFEMTGVKEGCSVGECGACTVIIDGQTMESCLYMAVWANGKNITTIEGVAAEDGHLDNVQQAFVDAGAVQCGYCTPGMVLSSEQLLADNPNPTRDEIRRGLSGNMCRCTGYQKIVDAVELAAKNGGVKTDNRNKIPFHVAN</sequence>
<dbReference type="GO" id="GO:0006144">
    <property type="term" value="P:purine nucleobase metabolic process"/>
    <property type="evidence" value="ECO:0007669"/>
    <property type="project" value="InterPro"/>
</dbReference>
<keyword evidence="2" id="KW-0479">Metal-binding</keyword>
<dbReference type="PROSITE" id="PS00197">
    <property type="entry name" value="2FE2S_FER_1"/>
    <property type="match status" value="1"/>
</dbReference>
<dbReference type="Pfam" id="PF00111">
    <property type="entry name" value="Fer2"/>
    <property type="match status" value="1"/>
</dbReference>
<dbReference type="InterPro" id="IPR036010">
    <property type="entry name" value="2Fe-2S_ferredoxin-like_sf"/>
</dbReference>
<dbReference type="AlphaFoldDB" id="A0A0R1H8J3"/>
<keyword evidence="5" id="KW-0411">Iron-sulfur</keyword>
<dbReference type="InterPro" id="IPR001041">
    <property type="entry name" value="2Fe-2S_ferredoxin-type"/>
</dbReference>
<dbReference type="PATRIC" id="fig|1423726.3.peg.1721"/>
<dbReference type="InterPro" id="IPR051452">
    <property type="entry name" value="Diverse_Oxidoreductases"/>
</dbReference>
<evidence type="ECO:0000256" key="2">
    <source>
        <dbReference type="ARBA" id="ARBA00022723"/>
    </source>
</evidence>
<dbReference type="FunFam" id="3.10.20.30:FF:000020">
    <property type="entry name" value="Xanthine dehydrogenase iron-sulfur subunit"/>
    <property type="match status" value="1"/>
</dbReference>
<dbReference type="NCBIfam" id="NF043084">
    <property type="entry name" value="XdhC_XDHase"/>
    <property type="match status" value="1"/>
</dbReference>
<comment type="pathway">
    <text evidence="6">Alkaloid degradation; nicotine degradation.</text>
</comment>
<dbReference type="Pfam" id="PF01799">
    <property type="entry name" value="Fer2_2"/>
    <property type="match status" value="1"/>
</dbReference>
<keyword evidence="3" id="KW-0560">Oxidoreductase</keyword>
<reference evidence="8 9" key="1">
    <citation type="journal article" date="2015" name="Genome Announc.">
        <title>Expanding the biotechnology potential of lactobacilli through comparative genomics of 213 strains and associated genera.</title>
        <authorList>
            <person name="Sun Z."/>
            <person name="Harris H.M."/>
            <person name="McCann A."/>
            <person name="Guo C."/>
            <person name="Argimon S."/>
            <person name="Zhang W."/>
            <person name="Yang X."/>
            <person name="Jeffery I.B."/>
            <person name="Cooney J.C."/>
            <person name="Kagawa T.F."/>
            <person name="Liu W."/>
            <person name="Song Y."/>
            <person name="Salvetti E."/>
            <person name="Wrobel A."/>
            <person name="Rasinkangas P."/>
            <person name="Parkhill J."/>
            <person name="Rea M.C."/>
            <person name="O'Sullivan O."/>
            <person name="Ritari J."/>
            <person name="Douillard F.P."/>
            <person name="Paul Ross R."/>
            <person name="Yang R."/>
            <person name="Briner A.E."/>
            <person name="Felis G.E."/>
            <person name="de Vos W.M."/>
            <person name="Barrangou R."/>
            <person name="Klaenhammer T.R."/>
            <person name="Caufield P.W."/>
            <person name="Cui Y."/>
            <person name="Zhang H."/>
            <person name="O'Toole P.W."/>
        </authorList>
    </citation>
    <scope>NUCLEOTIDE SEQUENCE [LARGE SCALE GENOMIC DNA]</scope>
    <source>
        <strain evidence="8 9">DSM 20003</strain>
    </source>
</reference>
<dbReference type="InterPro" id="IPR050033">
    <property type="entry name" value="XdhC_XDHase"/>
</dbReference>
<keyword evidence="9" id="KW-1185">Reference proteome</keyword>
<evidence type="ECO:0000256" key="4">
    <source>
        <dbReference type="ARBA" id="ARBA00023004"/>
    </source>
</evidence>
<dbReference type="InterPro" id="IPR036884">
    <property type="entry name" value="2Fe-2S-bd_dom_sf"/>
</dbReference>
<evidence type="ECO:0000313" key="8">
    <source>
        <dbReference type="EMBL" id="KRK40963.1"/>
    </source>
</evidence>
<comment type="caution">
    <text evidence="8">The sequence shown here is derived from an EMBL/GenBank/DDBJ whole genome shotgun (WGS) entry which is preliminary data.</text>
</comment>
<protein>
    <submittedName>
        <fullName evidence="8">(2Fe-2S)-binding domain protein</fullName>
    </submittedName>
</protein>
<dbReference type="Proteomes" id="UP000051461">
    <property type="component" value="Unassembled WGS sequence"/>
</dbReference>
<dbReference type="InterPro" id="IPR006058">
    <property type="entry name" value="2Fe2S_fd_BS"/>
</dbReference>
<gene>
    <name evidence="8" type="ORF">FC07_GL001661</name>
</gene>
<dbReference type="SUPFAM" id="SSF47741">
    <property type="entry name" value="CO dehydrogenase ISP C-domain like"/>
    <property type="match status" value="1"/>
</dbReference>
<dbReference type="GO" id="GO:0051537">
    <property type="term" value="F:2 iron, 2 sulfur cluster binding"/>
    <property type="evidence" value="ECO:0007669"/>
    <property type="project" value="UniProtKB-KW"/>
</dbReference>
<dbReference type="STRING" id="1423726.FC07_GL001661"/>
<dbReference type="RefSeq" id="WP_057903095.1">
    <property type="nucleotide sequence ID" value="NZ_AZDA01000001.1"/>
</dbReference>
<dbReference type="EMBL" id="AZDA01000001">
    <property type="protein sequence ID" value="KRK40963.1"/>
    <property type="molecule type" value="Genomic_DNA"/>
</dbReference>
<dbReference type="Gene3D" id="3.10.20.30">
    <property type="match status" value="1"/>
</dbReference>
<dbReference type="PANTHER" id="PTHR44379:SF8">
    <property type="entry name" value="XANTHINE DEHYDROGENASE IRON-SULFUR-BINDING SUBUNIT XDHC-RELATED"/>
    <property type="match status" value="1"/>
</dbReference>
<proteinExistence type="predicted"/>
<evidence type="ECO:0000256" key="1">
    <source>
        <dbReference type="ARBA" id="ARBA00022714"/>
    </source>
</evidence>
<name>A0A0R1H8J3_9LACO</name>
<evidence type="ECO:0000256" key="3">
    <source>
        <dbReference type="ARBA" id="ARBA00023002"/>
    </source>
</evidence>
<dbReference type="PANTHER" id="PTHR44379">
    <property type="entry name" value="OXIDOREDUCTASE WITH IRON-SULFUR SUBUNIT"/>
    <property type="match status" value="1"/>
</dbReference>
<dbReference type="PROSITE" id="PS51085">
    <property type="entry name" value="2FE2S_FER_2"/>
    <property type="match status" value="1"/>
</dbReference>
<dbReference type="InterPro" id="IPR012675">
    <property type="entry name" value="Beta-grasp_dom_sf"/>
</dbReference>
<evidence type="ECO:0000313" key="9">
    <source>
        <dbReference type="Proteomes" id="UP000051461"/>
    </source>
</evidence>
<keyword evidence="4" id="KW-0408">Iron</keyword>
<dbReference type="FunFam" id="1.10.150.120:FF:000003">
    <property type="entry name" value="Carbon monoxide dehydrogenase, small subunit"/>
    <property type="match status" value="1"/>
</dbReference>
<dbReference type="GO" id="GO:0046872">
    <property type="term" value="F:metal ion binding"/>
    <property type="evidence" value="ECO:0007669"/>
    <property type="project" value="UniProtKB-KW"/>
</dbReference>
<dbReference type="SUPFAM" id="SSF54292">
    <property type="entry name" value="2Fe-2S ferredoxin-like"/>
    <property type="match status" value="1"/>
</dbReference>
<evidence type="ECO:0000256" key="5">
    <source>
        <dbReference type="ARBA" id="ARBA00023014"/>
    </source>
</evidence>
<feature type="domain" description="2Fe-2S ferredoxin-type" evidence="7">
    <location>
        <begin position="3"/>
        <end position="79"/>
    </location>
</feature>
<organism evidence="8 9">
    <name type="scientific">Loigolactobacillus bifermentans DSM 20003</name>
    <dbReference type="NCBI Taxonomy" id="1423726"/>
    <lineage>
        <taxon>Bacteria</taxon>
        <taxon>Bacillati</taxon>
        <taxon>Bacillota</taxon>
        <taxon>Bacilli</taxon>
        <taxon>Lactobacillales</taxon>
        <taxon>Lactobacillaceae</taxon>
        <taxon>Loigolactobacillus</taxon>
    </lineage>
</organism>
<dbReference type="InterPro" id="IPR002888">
    <property type="entry name" value="2Fe-2S-bd"/>
</dbReference>
<dbReference type="GO" id="GO:0004854">
    <property type="term" value="F:xanthine dehydrogenase activity"/>
    <property type="evidence" value="ECO:0007669"/>
    <property type="project" value="InterPro"/>
</dbReference>